<dbReference type="PANTHER" id="PTHR33751">
    <property type="entry name" value="CBB3-TYPE CYTOCHROME C OXIDASE SUBUNIT FIXP"/>
    <property type="match status" value="1"/>
</dbReference>
<dbReference type="PROSITE" id="PS51007">
    <property type="entry name" value="CYTC"/>
    <property type="match status" value="2"/>
</dbReference>
<evidence type="ECO:0000256" key="2">
    <source>
        <dbReference type="ARBA" id="ARBA00022617"/>
    </source>
</evidence>
<keyword evidence="1" id="KW-0813">Transport</keyword>
<evidence type="ECO:0000256" key="1">
    <source>
        <dbReference type="ARBA" id="ARBA00022448"/>
    </source>
</evidence>
<evidence type="ECO:0000256" key="5">
    <source>
        <dbReference type="ARBA" id="ARBA00023004"/>
    </source>
</evidence>
<evidence type="ECO:0000256" key="3">
    <source>
        <dbReference type="ARBA" id="ARBA00022723"/>
    </source>
</evidence>
<feature type="domain" description="Cytochrome c" evidence="8">
    <location>
        <begin position="235"/>
        <end position="323"/>
    </location>
</feature>
<evidence type="ECO:0000256" key="4">
    <source>
        <dbReference type="ARBA" id="ARBA00022982"/>
    </source>
</evidence>
<feature type="signal peptide" evidence="7">
    <location>
        <begin position="1"/>
        <end position="20"/>
    </location>
</feature>
<dbReference type="AlphaFoldDB" id="A0A4R3U9S2"/>
<evidence type="ECO:0000313" key="10">
    <source>
        <dbReference type="Proteomes" id="UP000295110"/>
    </source>
</evidence>
<accession>A0A4R3U9S2</accession>
<dbReference type="PANTHER" id="PTHR33751:SF9">
    <property type="entry name" value="CYTOCHROME C4"/>
    <property type="match status" value="1"/>
</dbReference>
<name>A0A4R3U9S2_ROSSA</name>
<proteinExistence type="predicted"/>
<reference evidence="9 10" key="1">
    <citation type="submission" date="2019-03" db="EMBL/GenBank/DDBJ databases">
        <title>Genomic Encyclopedia of Type Strains, Phase IV (KMG-IV): sequencing the most valuable type-strain genomes for metagenomic binning, comparative biology and taxonomic classification.</title>
        <authorList>
            <person name="Goeker M."/>
        </authorList>
    </citation>
    <scope>NUCLEOTIDE SEQUENCE [LARGE SCALE GENOMIC DNA]</scope>
    <source>
        <strain evidence="9 10">DSM 654</strain>
    </source>
</reference>
<evidence type="ECO:0000256" key="7">
    <source>
        <dbReference type="SAM" id="SignalP"/>
    </source>
</evidence>
<dbReference type="EMBL" id="SMBU01000050">
    <property type="protein sequence ID" value="TCU85124.1"/>
    <property type="molecule type" value="Genomic_DNA"/>
</dbReference>
<evidence type="ECO:0000259" key="8">
    <source>
        <dbReference type="PROSITE" id="PS51007"/>
    </source>
</evidence>
<dbReference type="Proteomes" id="UP000295110">
    <property type="component" value="Unassembled WGS sequence"/>
</dbReference>
<dbReference type="GO" id="GO:0020037">
    <property type="term" value="F:heme binding"/>
    <property type="evidence" value="ECO:0007669"/>
    <property type="project" value="InterPro"/>
</dbReference>
<feature type="domain" description="Cytochrome c" evidence="8">
    <location>
        <begin position="76"/>
        <end position="169"/>
    </location>
</feature>
<dbReference type="Gene3D" id="1.10.760.10">
    <property type="entry name" value="Cytochrome c-like domain"/>
    <property type="match status" value="2"/>
</dbReference>
<keyword evidence="7" id="KW-0732">Signal</keyword>
<keyword evidence="5 6" id="KW-0408">Iron</keyword>
<dbReference type="GO" id="GO:0046872">
    <property type="term" value="F:metal ion binding"/>
    <property type="evidence" value="ECO:0007669"/>
    <property type="project" value="UniProtKB-KW"/>
</dbReference>
<keyword evidence="10" id="KW-1185">Reference proteome</keyword>
<evidence type="ECO:0000256" key="6">
    <source>
        <dbReference type="PROSITE-ProRule" id="PRU00433"/>
    </source>
</evidence>
<dbReference type="GO" id="GO:0009055">
    <property type="term" value="F:electron transfer activity"/>
    <property type="evidence" value="ECO:0007669"/>
    <property type="project" value="InterPro"/>
</dbReference>
<comment type="caution">
    <text evidence="9">The sequence shown here is derived from an EMBL/GenBank/DDBJ whole genome shotgun (WGS) entry which is preliminary data.</text>
</comment>
<gene>
    <name evidence="9" type="ORF">EV671_105014</name>
</gene>
<keyword evidence="3 6" id="KW-0479">Metal-binding</keyword>
<sequence length="324" mass="34529">MLRNGWLALMLVALGMPAHAQKGAPGFPSWAYVMGPGAVAPKVPDDGTRFSVPGSTARFTRDQTRDRFAPPDWHPDDHPAMPAIVAGGRPPAVWACGFCHRPNGAGGPENARIAGLPAEYIAQQLRDLVSGARSTVLPTRNAAHLKRAIVKALTDEDIQVAAAYFSRLAPRQTLIVKESERAPKTVNLLNIMAAGDDGEWVKLDDDRIVEVPENLERFDVLRDDQVKFLVYAPLGSIAKGRALARAPGGNAALACAGCHGADLRGAGRVPSIAGRSPSYVVRQLWDIRAGARNGQGAQAMKPIVTALSSQDMLELAAYLATLDP</sequence>
<dbReference type="Pfam" id="PF00034">
    <property type="entry name" value="Cytochrom_C"/>
    <property type="match status" value="1"/>
</dbReference>
<keyword evidence="4" id="KW-0249">Electron transport</keyword>
<dbReference type="InterPro" id="IPR036909">
    <property type="entry name" value="Cyt_c-like_dom_sf"/>
</dbReference>
<feature type="chain" id="PRO_5020955898" evidence="7">
    <location>
        <begin position="21"/>
        <end position="324"/>
    </location>
</feature>
<keyword evidence="2 6" id="KW-0349">Heme</keyword>
<dbReference type="SUPFAM" id="SSF46626">
    <property type="entry name" value="Cytochrome c"/>
    <property type="match status" value="2"/>
</dbReference>
<dbReference type="InterPro" id="IPR009056">
    <property type="entry name" value="Cyt_c-like_dom"/>
</dbReference>
<dbReference type="InterPro" id="IPR050597">
    <property type="entry name" value="Cytochrome_c_Oxidase_Subunit"/>
</dbReference>
<dbReference type="OrthoDB" id="9773456at2"/>
<protein>
    <submittedName>
        <fullName evidence="9">Cytochrome c553</fullName>
    </submittedName>
</protein>
<organism evidence="9 10">
    <name type="scientific">Roseateles saccharophilus</name>
    <name type="common">Pseudomonas saccharophila</name>
    <dbReference type="NCBI Taxonomy" id="304"/>
    <lineage>
        <taxon>Bacteria</taxon>
        <taxon>Pseudomonadati</taxon>
        <taxon>Pseudomonadota</taxon>
        <taxon>Betaproteobacteria</taxon>
        <taxon>Burkholderiales</taxon>
        <taxon>Sphaerotilaceae</taxon>
        <taxon>Roseateles</taxon>
    </lineage>
</organism>
<evidence type="ECO:0000313" key="9">
    <source>
        <dbReference type="EMBL" id="TCU85124.1"/>
    </source>
</evidence>